<protein>
    <submittedName>
        <fullName evidence="2">DUF3558 domain-containing protein</fullName>
    </submittedName>
</protein>
<accession>A0ABW6PV89</accession>
<keyword evidence="3" id="KW-1185">Reference proteome</keyword>
<comment type="caution">
    <text evidence="2">The sequence shown here is derived from an EMBL/GenBank/DDBJ whole genome shotgun (WGS) entry which is preliminary data.</text>
</comment>
<reference evidence="2 3" key="1">
    <citation type="submission" date="2024-10" db="EMBL/GenBank/DDBJ databases">
        <title>The Natural Products Discovery Center: Release of the First 8490 Sequenced Strains for Exploring Actinobacteria Biosynthetic Diversity.</title>
        <authorList>
            <person name="Kalkreuter E."/>
            <person name="Kautsar S.A."/>
            <person name="Yang D."/>
            <person name="Bader C.D."/>
            <person name="Teijaro C.N."/>
            <person name="Fluegel L."/>
            <person name="Davis C.M."/>
            <person name="Simpson J.R."/>
            <person name="Lauterbach L."/>
            <person name="Steele A.D."/>
            <person name="Gui C."/>
            <person name="Meng S."/>
            <person name="Li G."/>
            <person name="Viehrig K."/>
            <person name="Ye F."/>
            <person name="Su P."/>
            <person name="Kiefer A.F."/>
            <person name="Nichols A."/>
            <person name="Cepeda A.J."/>
            <person name="Yan W."/>
            <person name="Fan B."/>
            <person name="Jiang Y."/>
            <person name="Adhikari A."/>
            <person name="Zheng C.-J."/>
            <person name="Schuster L."/>
            <person name="Cowan T.M."/>
            <person name="Smanski M.J."/>
            <person name="Chevrette M.G."/>
            <person name="De Carvalho L.P.S."/>
            <person name="Shen B."/>
        </authorList>
    </citation>
    <scope>NUCLEOTIDE SEQUENCE [LARGE SCALE GENOMIC DNA]</scope>
    <source>
        <strain evidence="2 3">NPDC004045</strain>
    </source>
</reference>
<dbReference type="InterPro" id="IPR024520">
    <property type="entry name" value="DUF3558"/>
</dbReference>
<dbReference type="Proteomes" id="UP001601444">
    <property type="component" value="Unassembled WGS sequence"/>
</dbReference>
<organism evidence="2 3">
    <name type="scientific">Nocardia thailandica</name>
    <dbReference type="NCBI Taxonomy" id="257275"/>
    <lineage>
        <taxon>Bacteria</taxon>
        <taxon>Bacillati</taxon>
        <taxon>Actinomycetota</taxon>
        <taxon>Actinomycetes</taxon>
        <taxon>Mycobacteriales</taxon>
        <taxon>Nocardiaceae</taxon>
        <taxon>Nocardia</taxon>
    </lineage>
</organism>
<gene>
    <name evidence="2" type="ORF">ACFYTF_25855</name>
</gene>
<sequence length="189" mass="19981">MQLISRAVCVASIVLLGTAGTGCSGDDSPSPTPSTSAQVNGRGLAKDVPTGFDPCTDIPVQLLIEENLTGKKPTTTDAPGGVMWKGCIWVYKGGGGYTLSARMTNLTVDMIRDRHFPDEALFTVGTRRAVVARQIEGTDTCMVNVDLRGGSIEFKVLNPPSGRDTGHLDSCELTRTLTEKIAPSIPTSL</sequence>
<proteinExistence type="predicted"/>
<dbReference type="RefSeq" id="WP_387702651.1">
    <property type="nucleotide sequence ID" value="NZ_JBIAMX010000019.1"/>
</dbReference>
<name>A0ABW6PV89_9NOCA</name>
<dbReference type="EMBL" id="JBIAMX010000019">
    <property type="protein sequence ID" value="MFF0546263.1"/>
    <property type="molecule type" value="Genomic_DNA"/>
</dbReference>
<dbReference type="PROSITE" id="PS51257">
    <property type="entry name" value="PROKAR_LIPOPROTEIN"/>
    <property type="match status" value="1"/>
</dbReference>
<evidence type="ECO:0000256" key="1">
    <source>
        <dbReference type="SAM" id="MobiDB-lite"/>
    </source>
</evidence>
<evidence type="ECO:0000313" key="3">
    <source>
        <dbReference type="Proteomes" id="UP001601444"/>
    </source>
</evidence>
<evidence type="ECO:0000313" key="2">
    <source>
        <dbReference type="EMBL" id="MFF0546263.1"/>
    </source>
</evidence>
<dbReference type="Pfam" id="PF12079">
    <property type="entry name" value="DUF3558"/>
    <property type="match status" value="1"/>
</dbReference>
<feature type="region of interest" description="Disordered" evidence="1">
    <location>
        <begin position="22"/>
        <end position="43"/>
    </location>
</feature>